<feature type="signal peptide" evidence="1">
    <location>
        <begin position="1"/>
        <end position="17"/>
    </location>
</feature>
<dbReference type="AlphaFoldDB" id="U4LG78"/>
<evidence type="ECO:0000256" key="1">
    <source>
        <dbReference type="SAM" id="SignalP"/>
    </source>
</evidence>
<evidence type="ECO:0000259" key="2">
    <source>
        <dbReference type="PROSITE" id="PS50940"/>
    </source>
</evidence>
<dbReference type="SUPFAM" id="SSF57625">
    <property type="entry name" value="Invertebrate chitin-binding proteins"/>
    <property type="match status" value="1"/>
</dbReference>
<organism evidence="3 4">
    <name type="scientific">Pyronema omphalodes (strain CBS 100304)</name>
    <name type="common">Pyronema confluens</name>
    <dbReference type="NCBI Taxonomy" id="1076935"/>
    <lineage>
        <taxon>Eukaryota</taxon>
        <taxon>Fungi</taxon>
        <taxon>Dikarya</taxon>
        <taxon>Ascomycota</taxon>
        <taxon>Pezizomycotina</taxon>
        <taxon>Pezizomycetes</taxon>
        <taxon>Pezizales</taxon>
        <taxon>Pyronemataceae</taxon>
        <taxon>Pyronema</taxon>
    </lineage>
</organism>
<gene>
    <name evidence="3" type="ORF">PCON_09947</name>
</gene>
<proteinExistence type="predicted"/>
<dbReference type="PROSITE" id="PS50940">
    <property type="entry name" value="CHIT_BIND_II"/>
    <property type="match status" value="1"/>
</dbReference>
<dbReference type="SMART" id="SM00494">
    <property type="entry name" value="ChtBD2"/>
    <property type="match status" value="1"/>
</dbReference>
<dbReference type="InterPro" id="IPR036508">
    <property type="entry name" value="Chitin-bd_dom_sf"/>
</dbReference>
<name>U4LG78_PYROM</name>
<feature type="chain" id="PRO_5004652267" evidence="1">
    <location>
        <begin position="18"/>
        <end position="117"/>
    </location>
</feature>
<accession>U4LG78</accession>
<evidence type="ECO:0000313" key="4">
    <source>
        <dbReference type="Proteomes" id="UP000018144"/>
    </source>
</evidence>
<keyword evidence="1" id="KW-0732">Signal</keyword>
<dbReference type="EMBL" id="HF935534">
    <property type="protein sequence ID" value="CCX31119.1"/>
    <property type="molecule type" value="Genomic_DNA"/>
</dbReference>
<keyword evidence="4" id="KW-1185">Reference proteome</keyword>
<dbReference type="GO" id="GO:0008061">
    <property type="term" value="F:chitin binding"/>
    <property type="evidence" value="ECO:0007669"/>
    <property type="project" value="InterPro"/>
</dbReference>
<dbReference type="OrthoDB" id="6020543at2759"/>
<sequence length="117" mass="13202">MQFTLFTTLILATFTLGAPLFDEPTLDTNVHPIEHPKGIAARIFETQSKPVEKCPIPYIKGIRRPIADDKDCTRYWICDIEGPIQFTCKQYLHFSPKQGFCTIPSKAGCKLLVAMVD</sequence>
<protein>
    <submittedName>
        <fullName evidence="3">Similar to Peritrophin-1 acc. no. O76217</fullName>
    </submittedName>
</protein>
<dbReference type="GO" id="GO:0005576">
    <property type="term" value="C:extracellular region"/>
    <property type="evidence" value="ECO:0007669"/>
    <property type="project" value="InterPro"/>
</dbReference>
<feature type="domain" description="Chitin-binding type-2" evidence="2">
    <location>
        <begin position="51"/>
        <end position="111"/>
    </location>
</feature>
<reference evidence="3 4" key="1">
    <citation type="journal article" date="2013" name="PLoS Genet.">
        <title>The genome and development-dependent transcriptomes of Pyronema confluens: a window into fungal evolution.</title>
        <authorList>
            <person name="Traeger S."/>
            <person name="Altegoer F."/>
            <person name="Freitag M."/>
            <person name="Gabaldon T."/>
            <person name="Kempken F."/>
            <person name="Kumar A."/>
            <person name="Marcet-Houben M."/>
            <person name="Poggeler S."/>
            <person name="Stajich J.E."/>
            <person name="Nowrousian M."/>
        </authorList>
    </citation>
    <scope>NUCLEOTIDE SEQUENCE [LARGE SCALE GENOMIC DNA]</scope>
    <source>
        <strain evidence="4">CBS 100304</strain>
        <tissue evidence="3">Vegetative mycelium</tissue>
    </source>
</reference>
<evidence type="ECO:0000313" key="3">
    <source>
        <dbReference type="EMBL" id="CCX31119.1"/>
    </source>
</evidence>
<dbReference type="Gene3D" id="2.170.140.10">
    <property type="entry name" value="Chitin binding domain"/>
    <property type="match status" value="1"/>
</dbReference>
<dbReference type="STRING" id="1076935.U4LG78"/>
<dbReference type="Proteomes" id="UP000018144">
    <property type="component" value="Unassembled WGS sequence"/>
</dbReference>
<dbReference type="Pfam" id="PF01607">
    <property type="entry name" value="CBM_14"/>
    <property type="match status" value="1"/>
</dbReference>
<dbReference type="InterPro" id="IPR002557">
    <property type="entry name" value="Chitin-bd_dom"/>
</dbReference>